<feature type="region of interest" description="Disordered" evidence="1">
    <location>
        <begin position="322"/>
        <end position="376"/>
    </location>
</feature>
<comment type="caution">
    <text evidence="2">The sequence shown here is derived from an EMBL/GenBank/DDBJ whole genome shotgun (WGS) entry which is preliminary data.</text>
</comment>
<feature type="compositionally biased region" description="Basic residues" evidence="1">
    <location>
        <begin position="400"/>
        <end position="417"/>
    </location>
</feature>
<feature type="compositionally biased region" description="Low complexity" evidence="1">
    <location>
        <begin position="322"/>
        <end position="340"/>
    </location>
</feature>
<feature type="region of interest" description="Disordered" evidence="1">
    <location>
        <begin position="15"/>
        <end position="40"/>
    </location>
</feature>
<organism evidence="2 3">
    <name type="scientific">Prorocentrum cordatum</name>
    <dbReference type="NCBI Taxonomy" id="2364126"/>
    <lineage>
        <taxon>Eukaryota</taxon>
        <taxon>Sar</taxon>
        <taxon>Alveolata</taxon>
        <taxon>Dinophyceae</taxon>
        <taxon>Prorocentrales</taxon>
        <taxon>Prorocentraceae</taxon>
        <taxon>Prorocentrum</taxon>
    </lineage>
</organism>
<evidence type="ECO:0000256" key="1">
    <source>
        <dbReference type="SAM" id="MobiDB-lite"/>
    </source>
</evidence>
<sequence>MGSSPLFEAVVGLREHFRGGRSTPTRGGAPDREGAPLDAADAEVATIAAFRSEAAAARDDMLDGLSRLRRDLEVHRRGAEPPQPEAAMPRLEAAVAAAQLRRARSPERWQPHAADGAPAPSASGGSEGPSFEVEIAQLRASLSLLGARVAALERSSERMLLAGAQGGDIDATLRDPLATHVVFGAGEHALARAEGAGSVVSRGELCALIADEVRSHTERVAGHLRADAMAHNVELRADFARRLEVVEEELHSAAARRPHGVDAAASLQPQRQHGAGGADEPWSARAAEERRAQLGEDPLISWDLKLSLERLVERVSETAGGTPTVAPAVATPSASTPCATGHGELGGSFRGHRRASRRRRAAHRPPPACKPRRSSAAARLRRWACRSQAPCVPGPSCRGPRSRRTPAPRPPRRCPSR</sequence>
<accession>A0ABN9XUJ1</accession>
<protein>
    <submittedName>
        <fullName evidence="2">Uncharacterized protein</fullName>
    </submittedName>
</protein>
<feature type="compositionally biased region" description="Low complexity" evidence="1">
    <location>
        <begin position="111"/>
        <end position="129"/>
    </location>
</feature>
<feature type="region of interest" description="Disordered" evidence="1">
    <location>
        <begin position="265"/>
        <end position="290"/>
    </location>
</feature>
<name>A0ABN9XUJ1_9DINO</name>
<dbReference type="EMBL" id="CAUYUJ010021281">
    <property type="protein sequence ID" value="CAK0903715.1"/>
    <property type="molecule type" value="Genomic_DNA"/>
</dbReference>
<dbReference type="Proteomes" id="UP001189429">
    <property type="component" value="Unassembled WGS sequence"/>
</dbReference>
<keyword evidence="3" id="KW-1185">Reference proteome</keyword>
<evidence type="ECO:0000313" key="3">
    <source>
        <dbReference type="Proteomes" id="UP001189429"/>
    </source>
</evidence>
<feature type="region of interest" description="Disordered" evidence="1">
    <location>
        <begin position="388"/>
        <end position="417"/>
    </location>
</feature>
<feature type="region of interest" description="Disordered" evidence="1">
    <location>
        <begin position="101"/>
        <end position="129"/>
    </location>
</feature>
<gene>
    <name evidence="2" type="ORF">PCOR1329_LOCUS79941</name>
</gene>
<evidence type="ECO:0000313" key="2">
    <source>
        <dbReference type="EMBL" id="CAK0903715.1"/>
    </source>
</evidence>
<reference evidence="2" key="1">
    <citation type="submission" date="2023-10" db="EMBL/GenBank/DDBJ databases">
        <authorList>
            <person name="Chen Y."/>
            <person name="Shah S."/>
            <person name="Dougan E. K."/>
            <person name="Thang M."/>
            <person name="Chan C."/>
        </authorList>
    </citation>
    <scope>NUCLEOTIDE SEQUENCE [LARGE SCALE GENOMIC DNA]</scope>
</reference>
<proteinExistence type="predicted"/>
<feature type="compositionally biased region" description="Basic residues" evidence="1">
    <location>
        <begin position="350"/>
        <end position="363"/>
    </location>
</feature>